<dbReference type="InterPro" id="IPR017896">
    <property type="entry name" value="4Fe4S_Fe-S-bd"/>
</dbReference>
<protein>
    <recommendedName>
        <fullName evidence="9">FAD-binding PCMH-type domain-containing protein</fullName>
    </recommendedName>
</protein>
<feature type="domain" description="FAD-binding PCMH-type" evidence="9">
    <location>
        <begin position="47"/>
        <end position="275"/>
    </location>
</feature>
<dbReference type="InterPro" id="IPR016169">
    <property type="entry name" value="FAD-bd_PCMH_sub2"/>
</dbReference>
<dbReference type="InterPro" id="IPR016166">
    <property type="entry name" value="FAD-bd_PCMH"/>
</dbReference>
<keyword evidence="7" id="KW-0411">Iron-sulfur</keyword>
<evidence type="ECO:0000256" key="1">
    <source>
        <dbReference type="ARBA" id="ARBA00001974"/>
    </source>
</evidence>
<dbReference type="Pfam" id="PF01565">
    <property type="entry name" value="FAD_binding_4"/>
    <property type="match status" value="1"/>
</dbReference>
<keyword evidence="4" id="KW-0274">FAD</keyword>
<keyword evidence="6" id="KW-0408">Iron</keyword>
<feature type="region of interest" description="Disordered" evidence="8">
    <location>
        <begin position="969"/>
        <end position="989"/>
    </location>
</feature>
<dbReference type="InterPro" id="IPR004113">
    <property type="entry name" value="FAD-bd_oxidored_4_C"/>
</dbReference>
<comment type="caution">
    <text evidence="10">The sequence shown here is derived from an EMBL/GenBank/DDBJ whole genome shotgun (WGS) entry which is preliminary data.</text>
</comment>
<dbReference type="Gene3D" id="1.10.45.10">
    <property type="entry name" value="Vanillyl-alcohol Oxidase, Chain A, domain 4"/>
    <property type="match status" value="1"/>
</dbReference>
<sequence>MTTATALPRHDINALLALQRRIANDTTAEVRFDAGSRAAYASEASNYRQVPIGVVIPRTIDDVVEIMRACHDAGMPVLTRGAGTSMCGQSVNAAVIIDASRHLTSIENIDVEARVATVQPGVICDQLKDAAALKGLTFGPDPATHSRCTIGGMVGNNSCGAHSVMAGKTAENVESMEILTYDGARFWVGPTDAESLQDHLVAGGRRAAIVTQLLELVDRYGDAIRAGFPKLKRRVSGYSLDQLLPENGFNIARALVGSEGTCVSVLRAKTTLVTNPTHRVLVVFGFPTIFDAADCVPQLLPLGPIAMEGLDTGIVGGLRERGLALGDIAELPEGNAWLMVEFGATDGDHALKLANTAASLSKAFPGTPSSRVVVDASLMKRLWSVRETGASATSIGDDPSQPDPVVGWEDAAVEPRHLGAYLREFSALVTRYGYKTNMYGHFGDGCIHSRITFDLRNAQGVNTWREFLVEAAQLVVKYEGSLSGEHGDGQAKGELLSLMYSPELMEAFRAFKAIWDPQGRMNPGKLIDAMPVDENLRLGPSYKRVETKSHFSFGNVANPDTFARATERCIGMGKCRSLDGGTMCPSFRATREEKYSTRGRARLLFELLKGEVIEDGWQSEAVKDSLDHCLACKGCRSDCPTHVDIAKYKSHFLYEYFKHKRRPVMDAMIGRIGKWLPLATHVSGAANMVMRNRAFRRIGAHVGLAPDIRFPAIASKAFRSGNSARRLLETSKASIATQRGRVLLWTDTFNNGFSPDVLEAAVRVLESHGFQVQLMSKHVCCGRPLYDAGLLDEARRNLESIMTALSGVIQAQTPVVVLEPSCLSVFRDELRALFPTDARATSLAASVKTLAELLQDRGVALPKLDEEVAVHGHCHQKACGGTKAESQLLKDSTHSGKVLPTGCCGMAGAFGYHTRTADIAMSVAASELVPAINALSQDTVVISDGFSCRSQIRNTTGRDAIHLAQWLDRRSESDSTQASQLPTRETEKA</sequence>
<dbReference type="PANTHER" id="PTHR11748:SF119">
    <property type="entry name" value="D-2-HYDROXYGLUTARATE DEHYDROGENASE"/>
    <property type="match status" value="1"/>
</dbReference>
<dbReference type="Pfam" id="PF02913">
    <property type="entry name" value="FAD-oxidase_C"/>
    <property type="match status" value="1"/>
</dbReference>
<accession>A0ABN7N4Q9</accession>
<evidence type="ECO:0000256" key="5">
    <source>
        <dbReference type="ARBA" id="ARBA00023002"/>
    </source>
</evidence>
<dbReference type="Gene3D" id="3.30.465.10">
    <property type="match status" value="1"/>
</dbReference>
<evidence type="ECO:0000256" key="6">
    <source>
        <dbReference type="ARBA" id="ARBA00023004"/>
    </source>
</evidence>
<gene>
    <name evidence="10" type="ORF">R69776_07000</name>
</gene>
<evidence type="ECO:0000256" key="7">
    <source>
        <dbReference type="ARBA" id="ARBA00023014"/>
    </source>
</evidence>
<dbReference type="SUPFAM" id="SSF46548">
    <property type="entry name" value="alpha-helical ferredoxin"/>
    <property type="match status" value="1"/>
</dbReference>
<dbReference type="SUPFAM" id="SSF56176">
    <property type="entry name" value="FAD-binding/transporter-associated domain-like"/>
    <property type="match status" value="1"/>
</dbReference>
<dbReference type="InterPro" id="IPR036318">
    <property type="entry name" value="FAD-bd_PCMH-like_sf"/>
</dbReference>
<name>A0ABN7N4Q9_9BURK</name>
<dbReference type="Gene3D" id="3.30.70.2740">
    <property type="match status" value="1"/>
</dbReference>
<organism evidence="10 11">
    <name type="scientific">Paraburkholderia nemoris</name>
    <dbReference type="NCBI Taxonomy" id="2793076"/>
    <lineage>
        <taxon>Bacteria</taxon>
        <taxon>Pseudomonadati</taxon>
        <taxon>Pseudomonadota</taxon>
        <taxon>Betaproteobacteria</taxon>
        <taxon>Burkholderiales</taxon>
        <taxon>Burkholderiaceae</taxon>
        <taxon>Paraburkholderia</taxon>
    </lineage>
</organism>
<dbReference type="Pfam" id="PF02754">
    <property type="entry name" value="CCG"/>
    <property type="match status" value="1"/>
</dbReference>
<dbReference type="Pfam" id="PF13183">
    <property type="entry name" value="Fer4_8"/>
    <property type="match status" value="1"/>
</dbReference>
<keyword evidence="3" id="KW-0479">Metal-binding</keyword>
<dbReference type="InterPro" id="IPR016164">
    <property type="entry name" value="FAD-linked_Oxase-like_C"/>
</dbReference>
<evidence type="ECO:0000256" key="2">
    <source>
        <dbReference type="ARBA" id="ARBA00022630"/>
    </source>
</evidence>
<dbReference type="InterPro" id="IPR016171">
    <property type="entry name" value="Vanillyl_alc_oxidase_C-sub2"/>
</dbReference>
<evidence type="ECO:0000256" key="4">
    <source>
        <dbReference type="ARBA" id="ARBA00022827"/>
    </source>
</evidence>
<keyword evidence="11" id="KW-1185">Reference proteome</keyword>
<keyword evidence="5" id="KW-0560">Oxidoreductase</keyword>
<evidence type="ECO:0000256" key="3">
    <source>
        <dbReference type="ARBA" id="ARBA00022723"/>
    </source>
</evidence>
<dbReference type="InterPro" id="IPR004017">
    <property type="entry name" value="Cys_rich_dom"/>
</dbReference>
<dbReference type="InterPro" id="IPR006094">
    <property type="entry name" value="Oxid_FAD_bind_N"/>
</dbReference>
<comment type="cofactor">
    <cofactor evidence="1">
        <name>FAD</name>
        <dbReference type="ChEBI" id="CHEBI:57692"/>
    </cofactor>
</comment>
<evidence type="ECO:0000313" key="10">
    <source>
        <dbReference type="EMBL" id="CAE6840050.1"/>
    </source>
</evidence>
<dbReference type="PANTHER" id="PTHR11748">
    <property type="entry name" value="D-LACTATE DEHYDROGENASE"/>
    <property type="match status" value="1"/>
</dbReference>
<feature type="compositionally biased region" description="Polar residues" evidence="8">
    <location>
        <begin position="974"/>
        <end position="983"/>
    </location>
</feature>
<proteinExistence type="predicted"/>
<evidence type="ECO:0000313" key="11">
    <source>
        <dbReference type="Proteomes" id="UP000673821"/>
    </source>
</evidence>
<dbReference type="PROSITE" id="PS51387">
    <property type="entry name" value="FAD_PCMH"/>
    <property type="match status" value="1"/>
</dbReference>
<dbReference type="EMBL" id="CAJNBH010000029">
    <property type="protein sequence ID" value="CAE6840050.1"/>
    <property type="molecule type" value="Genomic_DNA"/>
</dbReference>
<dbReference type="InterPro" id="IPR017900">
    <property type="entry name" value="4Fe4S_Fe_S_CS"/>
</dbReference>
<evidence type="ECO:0000256" key="8">
    <source>
        <dbReference type="SAM" id="MobiDB-lite"/>
    </source>
</evidence>
<dbReference type="PROSITE" id="PS00198">
    <property type="entry name" value="4FE4S_FER_1"/>
    <property type="match status" value="1"/>
</dbReference>
<dbReference type="Proteomes" id="UP000673821">
    <property type="component" value="Unassembled WGS sequence"/>
</dbReference>
<dbReference type="SUPFAM" id="SSF55103">
    <property type="entry name" value="FAD-linked oxidases, C-terminal domain"/>
    <property type="match status" value="1"/>
</dbReference>
<evidence type="ECO:0000259" key="9">
    <source>
        <dbReference type="PROSITE" id="PS51387"/>
    </source>
</evidence>
<reference evidence="10 11" key="1">
    <citation type="submission" date="2021-02" db="EMBL/GenBank/DDBJ databases">
        <authorList>
            <person name="Vanwijnsberghe S."/>
        </authorList>
    </citation>
    <scope>NUCLEOTIDE SEQUENCE [LARGE SCALE GENOMIC DNA]</scope>
    <source>
        <strain evidence="10 11">R-69776</strain>
    </source>
</reference>
<dbReference type="RefSeq" id="WP_200660769.1">
    <property type="nucleotide sequence ID" value="NZ_CAJNBH010000029.1"/>
</dbReference>
<keyword evidence="2" id="KW-0285">Flavoprotein</keyword>